<evidence type="ECO:0000259" key="6">
    <source>
        <dbReference type="Pfam" id="PF00962"/>
    </source>
</evidence>
<dbReference type="Proteomes" id="UP001327219">
    <property type="component" value="Chromosome"/>
</dbReference>
<keyword evidence="3" id="KW-0479">Metal-binding</keyword>
<reference evidence="7 8" key="1">
    <citation type="submission" date="2022-11" db="EMBL/GenBank/DDBJ databases">
        <title>Host association and intracellularity evolved multiple times independently in the Rickettsiales.</title>
        <authorList>
            <person name="Castelli M."/>
            <person name="Nardi T."/>
            <person name="Gammuto L."/>
            <person name="Bellinzona G."/>
            <person name="Sabaneyeva E."/>
            <person name="Potekhin A."/>
            <person name="Serra V."/>
            <person name="Petroni G."/>
            <person name="Sassera D."/>
        </authorList>
    </citation>
    <scope>NUCLEOTIDE SEQUENCE [LARGE SCALE GENOMIC DNA]</scope>
    <source>
        <strain evidence="7 8">NDG2</strain>
    </source>
</reference>
<evidence type="ECO:0000256" key="3">
    <source>
        <dbReference type="ARBA" id="ARBA00022723"/>
    </source>
</evidence>
<dbReference type="PANTHER" id="PTHR43114:SF6">
    <property type="entry name" value="ADENINE DEAMINASE"/>
    <property type="match status" value="1"/>
</dbReference>
<gene>
    <name evidence="7" type="ORF">Bandiella_00347</name>
</gene>
<sequence length="452" mass="51405">MTSNFLNGVTILTQEMIDDLPVCDIHVHLPGVISPNTAWDLGLRNKLISVERKENGEYICFSGPNSLSIEDPHEHYLDIFNRDFQLDANGQPQNLKYAIDFESFKSFDRIMATVQGHRNPPGGIQTKDDLLFVLYRYLEECIKQKIFYTELQQNIKIAYLLFPDENRENARKQLYLLFQEVVEKFQSYGVHLRFLHCFNKTKAAGESKSTHERTLEAALWLEEAKKIAPGVLVGIESAGHEKDQTGWPIHLKAGYDRVRELGLGCEAHGGEGIGVEHMLDVIKTLPITRVAHGFQAIEDSEAIEYLKDNKITLVMMPIINLNLGLCLHVKEKEGVYVPFAKTKGGEKVHFRKLEQHPFFELFKKHKLKITLGSDNPEFGGVSIKKTIYALAGLDSEYQLPENFDKLNAEEVVTLCLNGIEAIFGEEKLKTGYKKLLAHWIEKYQVNCSINLA</sequence>
<organism evidence="7 8">
    <name type="scientific">Candidatus Bandiella euplotis</name>
    <dbReference type="NCBI Taxonomy" id="1664265"/>
    <lineage>
        <taxon>Bacteria</taxon>
        <taxon>Pseudomonadati</taxon>
        <taxon>Pseudomonadota</taxon>
        <taxon>Alphaproteobacteria</taxon>
        <taxon>Rickettsiales</taxon>
        <taxon>Candidatus Midichloriaceae</taxon>
        <taxon>Candidatus Bandiella</taxon>
    </lineage>
</organism>
<evidence type="ECO:0000256" key="1">
    <source>
        <dbReference type="ARBA" id="ARBA00001947"/>
    </source>
</evidence>
<evidence type="ECO:0000256" key="5">
    <source>
        <dbReference type="ARBA" id="ARBA00022833"/>
    </source>
</evidence>
<dbReference type="PANTHER" id="PTHR43114">
    <property type="entry name" value="ADENINE DEAMINASE"/>
    <property type="match status" value="1"/>
</dbReference>
<keyword evidence="8" id="KW-1185">Reference proteome</keyword>
<dbReference type="EMBL" id="CP110820">
    <property type="protein sequence ID" value="WPX96238.1"/>
    <property type="molecule type" value="Genomic_DNA"/>
</dbReference>
<keyword evidence="4" id="KW-0378">Hydrolase</keyword>
<proteinExistence type="inferred from homology"/>
<evidence type="ECO:0000313" key="7">
    <source>
        <dbReference type="EMBL" id="WPX96238.1"/>
    </source>
</evidence>
<comment type="cofactor">
    <cofactor evidence="1">
        <name>Zn(2+)</name>
        <dbReference type="ChEBI" id="CHEBI:29105"/>
    </cofactor>
</comment>
<dbReference type="Pfam" id="PF00962">
    <property type="entry name" value="A_deaminase"/>
    <property type="match status" value="1"/>
</dbReference>
<evidence type="ECO:0000256" key="4">
    <source>
        <dbReference type="ARBA" id="ARBA00022801"/>
    </source>
</evidence>
<dbReference type="Gene3D" id="3.20.20.140">
    <property type="entry name" value="Metal-dependent hydrolases"/>
    <property type="match status" value="1"/>
</dbReference>
<keyword evidence="5" id="KW-0862">Zinc</keyword>
<dbReference type="SUPFAM" id="SSF51556">
    <property type="entry name" value="Metallo-dependent hydrolases"/>
    <property type="match status" value="1"/>
</dbReference>
<name>A0ABZ0UNG2_9RICK</name>
<dbReference type="InterPro" id="IPR006330">
    <property type="entry name" value="Ado/ade_deaminase"/>
</dbReference>
<feature type="domain" description="Adenosine deaminase" evidence="6">
    <location>
        <begin position="124"/>
        <end position="330"/>
    </location>
</feature>
<accession>A0ABZ0UNG2</accession>
<evidence type="ECO:0000256" key="2">
    <source>
        <dbReference type="ARBA" id="ARBA00006676"/>
    </source>
</evidence>
<protein>
    <submittedName>
        <fullName evidence="7">Adenosine deaminase</fullName>
    </submittedName>
</protein>
<comment type="similarity">
    <text evidence="2">Belongs to the metallo-dependent hydrolases superfamily. Adenosine and AMP deaminases family.</text>
</comment>
<dbReference type="InterPro" id="IPR001365">
    <property type="entry name" value="A_deaminase_dom"/>
</dbReference>
<dbReference type="InterPro" id="IPR032466">
    <property type="entry name" value="Metal_Hydrolase"/>
</dbReference>
<evidence type="ECO:0000313" key="8">
    <source>
        <dbReference type="Proteomes" id="UP001327219"/>
    </source>
</evidence>